<feature type="region of interest" description="Disordered" evidence="4">
    <location>
        <begin position="326"/>
        <end position="345"/>
    </location>
</feature>
<protein>
    <submittedName>
        <fullName evidence="5">Uncharacterized protein</fullName>
    </submittedName>
</protein>
<evidence type="ECO:0000313" key="7">
    <source>
        <dbReference type="Proteomes" id="UP000663829"/>
    </source>
</evidence>
<feature type="region of interest" description="Disordered" evidence="4">
    <location>
        <begin position="403"/>
        <end position="422"/>
    </location>
</feature>
<dbReference type="Proteomes" id="UP000681722">
    <property type="component" value="Unassembled WGS sequence"/>
</dbReference>
<dbReference type="InterPro" id="IPR036770">
    <property type="entry name" value="Ankyrin_rpt-contain_sf"/>
</dbReference>
<name>A0A813QAB6_9BILA</name>
<dbReference type="Proteomes" id="UP000663829">
    <property type="component" value="Unassembled WGS sequence"/>
</dbReference>
<keyword evidence="7" id="KW-1185">Reference proteome</keyword>
<evidence type="ECO:0000313" key="6">
    <source>
        <dbReference type="EMBL" id="CAF3545696.1"/>
    </source>
</evidence>
<proteinExistence type="predicted"/>
<feature type="compositionally biased region" description="Polar residues" evidence="4">
    <location>
        <begin position="407"/>
        <end position="422"/>
    </location>
</feature>
<dbReference type="PANTHER" id="PTHR24126">
    <property type="entry name" value="ANKYRIN REPEAT, PH AND SEC7 DOMAIN CONTAINING PROTEIN SECG-RELATED"/>
    <property type="match status" value="1"/>
</dbReference>
<dbReference type="EMBL" id="CAJOBC010000149">
    <property type="protein sequence ID" value="CAF3545696.1"/>
    <property type="molecule type" value="Genomic_DNA"/>
</dbReference>
<evidence type="ECO:0000256" key="3">
    <source>
        <dbReference type="PROSITE-ProRule" id="PRU00023"/>
    </source>
</evidence>
<comment type="caution">
    <text evidence="5">The sequence shown here is derived from an EMBL/GenBank/DDBJ whole genome shotgun (WGS) entry which is preliminary data.</text>
</comment>
<evidence type="ECO:0000256" key="4">
    <source>
        <dbReference type="SAM" id="MobiDB-lite"/>
    </source>
</evidence>
<feature type="compositionally biased region" description="Low complexity" evidence="4">
    <location>
        <begin position="326"/>
        <end position="337"/>
    </location>
</feature>
<dbReference type="EMBL" id="CAJNOQ010000149">
    <property type="protein sequence ID" value="CAF0764466.1"/>
    <property type="molecule type" value="Genomic_DNA"/>
</dbReference>
<evidence type="ECO:0000256" key="2">
    <source>
        <dbReference type="ARBA" id="ARBA00023043"/>
    </source>
</evidence>
<dbReference type="AlphaFoldDB" id="A0A813QAB6"/>
<feature type="repeat" description="ANK" evidence="3">
    <location>
        <begin position="115"/>
        <end position="151"/>
    </location>
</feature>
<dbReference type="SUPFAM" id="SSF48403">
    <property type="entry name" value="Ankyrin repeat"/>
    <property type="match status" value="1"/>
</dbReference>
<sequence length="465" mass="53157">MFTSNRCLIQAIEQCQINKVVYYVEHGFNIHVCNSSGENVLVTTLKYSSKGKLTYDNRRLKLFLLLLSYNINPNMCDKNDKNVFNWACTLNCTQEALHLLKMYPGELDILKIDHSGQCSLHYTCEHGNFELIKEIVQYLLKFRIKFNIEDNDGNTPDMLAKKMGFNTIENYLKEKSKLIVHSSIDSNDEQHPPVTTFSSFIRSTIGDDYQSKHPLKTFNYYNNDIFTEPSSELNSANTFEMIGTINTRQSPSTDDWYEQLQRRIKKAKSINDWKTVASLRTLMSRISNEDELRKQMGLSALTLANQSSDNKVDTAIKKELHKTTNTTTIPPIKKNTPVSMNKRPSTVDKQFPLISTGKTSEDSLQQLLSVIEIQMSSSYQRTSDPIKRASVEQRPSLLRLRGKRESNVSLTDHPSRTSSSRYNSILSLDPASHPKSIITTKSVPNEAFLRSISCVKNFYSLLKEK</sequence>
<reference evidence="5" key="1">
    <citation type="submission" date="2021-02" db="EMBL/GenBank/DDBJ databases">
        <authorList>
            <person name="Nowell W R."/>
        </authorList>
    </citation>
    <scope>NUCLEOTIDE SEQUENCE</scope>
</reference>
<dbReference type="OrthoDB" id="10002551at2759"/>
<evidence type="ECO:0000313" key="5">
    <source>
        <dbReference type="EMBL" id="CAF0764466.1"/>
    </source>
</evidence>
<dbReference type="InterPro" id="IPR002110">
    <property type="entry name" value="Ankyrin_rpt"/>
</dbReference>
<keyword evidence="2 3" id="KW-0040">ANK repeat</keyword>
<keyword evidence="1" id="KW-0677">Repeat</keyword>
<dbReference type="PROSITE" id="PS50088">
    <property type="entry name" value="ANK_REPEAT"/>
    <property type="match status" value="1"/>
</dbReference>
<dbReference type="Gene3D" id="1.25.40.20">
    <property type="entry name" value="Ankyrin repeat-containing domain"/>
    <property type="match status" value="1"/>
</dbReference>
<organism evidence="5 7">
    <name type="scientific">Didymodactylos carnosus</name>
    <dbReference type="NCBI Taxonomy" id="1234261"/>
    <lineage>
        <taxon>Eukaryota</taxon>
        <taxon>Metazoa</taxon>
        <taxon>Spiralia</taxon>
        <taxon>Gnathifera</taxon>
        <taxon>Rotifera</taxon>
        <taxon>Eurotatoria</taxon>
        <taxon>Bdelloidea</taxon>
        <taxon>Philodinida</taxon>
        <taxon>Philodinidae</taxon>
        <taxon>Didymodactylos</taxon>
    </lineage>
</organism>
<gene>
    <name evidence="5" type="ORF">GPM918_LOCUS1572</name>
    <name evidence="6" type="ORF">SRO942_LOCUS1572</name>
</gene>
<evidence type="ECO:0000256" key="1">
    <source>
        <dbReference type="ARBA" id="ARBA00022737"/>
    </source>
</evidence>
<accession>A0A813QAB6</accession>
<dbReference type="PANTHER" id="PTHR24126:SF14">
    <property type="entry name" value="ANK_REP_REGION DOMAIN-CONTAINING PROTEIN"/>
    <property type="match status" value="1"/>
</dbReference>